<dbReference type="AlphaFoldDB" id="A0A7W7YDN0"/>
<proteinExistence type="predicted"/>
<protein>
    <recommendedName>
        <fullName evidence="3">PEP-CTERM protein-sorting domain-containing protein</fullName>
    </recommendedName>
</protein>
<dbReference type="Proteomes" id="UP000590740">
    <property type="component" value="Unassembled WGS sequence"/>
</dbReference>
<accession>A0A7W7YDN0</accession>
<evidence type="ECO:0000313" key="1">
    <source>
        <dbReference type="EMBL" id="MBB5034243.1"/>
    </source>
</evidence>
<dbReference type="InterPro" id="IPR013424">
    <property type="entry name" value="Ice-binding_C"/>
</dbReference>
<evidence type="ECO:0000313" key="2">
    <source>
        <dbReference type="Proteomes" id="UP000590740"/>
    </source>
</evidence>
<reference evidence="1 2" key="1">
    <citation type="submission" date="2020-08" db="EMBL/GenBank/DDBJ databases">
        <title>Genomic Encyclopedia of Type Strains, Phase IV (KMG-IV): sequencing the most valuable type-strain genomes for metagenomic binning, comparative biology and taxonomic classification.</title>
        <authorList>
            <person name="Goeker M."/>
        </authorList>
    </citation>
    <scope>NUCLEOTIDE SEQUENCE [LARGE SCALE GENOMIC DNA]</scope>
    <source>
        <strain evidence="1 2">DSM 12252</strain>
    </source>
</reference>
<keyword evidence="2" id="KW-1185">Reference proteome</keyword>
<dbReference type="NCBIfam" id="TIGR02595">
    <property type="entry name" value="PEP_CTERM"/>
    <property type="match status" value="1"/>
</dbReference>
<organism evidence="1 2">
    <name type="scientific">Prosthecobacter vanneervenii</name>
    <dbReference type="NCBI Taxonomy" id="48466"/>
    <lineage>
        <taxon>Bacteria</taxon>
        <taxon>Pseudomonadati</taxon>
        <taxon>Verrucomicrobiota</taxon>
        <taxon>Verrucomicrobiia</taxon>
        <taxon>Verrucomicrobiales</taxon>
        <taxon>Verrucomicrobiaceae</taxon>
        <taxon>Prosthecobacter</taxon>
    </lineage>
</organism>
<sequence>MKLNHVFCFALANYCTLNTLSAQTTLVGSGSSSYSDLFPSSSPVTYDVPGGGLISITLSNGSTTATRGLWDLTAQGGANATILLSLTESAAQATLTGTSLQFGVSNDNNSLLGLLGTGASIHYAWDAVAYFDTPGSILSYSPNTTYSVSFDVDGNNGLLSSVSGLTPSFTFELIDGSGNALTSNSNGTQINIAGLLGTGVPTGTISLTYTTDSSTPTGPIGVRFIGDAQVGSSALSLGTTYATISNLDITSTPVPEPGSCVLIGSVGVAMLLRRRRLG</sequence>
<name>A0A7W7YDN0_9BACT</name>
<gene>
    <name evidence="1" type="ORF">HNQ65_003837</name>
</gene>
<dbReference type="RefSeq" id="WP_184341863.1">
    <property type="nucleotide sequence ID" value="NZ_JACHIG010000009.1"/>
</dbReference>
<comment type="caution">
    <text evidence="1">The sequence shown here is derived from an EMBL/GenBank/DDBJ whole genome shotgun (WGS) entry which is preliminary data.</text>
</comment>
<dbReference type="EMBL" id="JACHIG010000009">
    <property type="protein sequence ID" value="MBB5034243.1"/>
    <property type="molecule type" value="Genomic_DNA"/>
</dbReference>
<evidence type="ECO:0008006" key="3">
    <source>
        <dbReference type="Google" id="ProtNLM"/>
    </source>
</evidence>